<dbReference type="EMBL" id="FNCE01000013">
    <property type="protein sequence ID" value="SDG44277.1"/>
    <property type="molecule type" value="Genomic_DNA"/>
</dbReference>
<dbReference type="InterPro" id="IPR006311">
    <property type="entry name" value="TAT_signal"/>
</dbReference>
<proteinExistence type="predicted"/>
<reference evidence="2 3" key="1">
    <citation type="submission" date="2016-10" db="EMBL/GenBank/DDBJ databases">
        <authorList>
            <person name="de Groot N.N."/>
        </authorList>
    </citation>
    <scope>NUCLEOTIDE SEQUENCE [LARGE SCALE GENOMIC DNA]</scope>
    <source>
        <strain evidence="2 3">DSM 25584</strain>
    </source>
</reference>
<dbReference type="AlphaFoldDB" id="A0A1G7UA00"/>
<name>A0A1G7UA00_9PROT</name>
<dbReference type="PANTHER" id="PTHR38834">
    <property type="entry name" value="PERIPLASMIC SUBSTRATE BINDING PROTEIN FAMILY 3"/>
    <property type="match status" value="1"/>
</dbReference>
<evidence type="ECO:0000313" key="3">
    <source>
        <dbReference type="Proteomes" id="UP000199415"/>
    </source>
</evidence>
<feature type="domain" description="Solute-binding protein family 3/N-terminal" evidence="1">
    <location>
        <begin position="36"/>
        <end position="255"/>
    </location>
</feature>
<dbReference type="Gene3D" id="3.40.190.10">
    <property type="entry name" value="Periplasmic binding protein-like II"/>
    <property type="match status" value="2"/>
</dbReference>
<dbReference type="STRING" id="1082479.SAMN05216241_11313"/>
<organism evidence="2 3">
    <name type="scientific">Limimonas halophila</name>
    <dbReference type="NCBI Taxonomy" id="1082479"/>
    <lineage>
        <taxon>Bacteria</taxon>
        <taxon>Pseudomonadati</taxon>
        <taxon>Pseudomonadota</taxon>
        <taxon>Alphaproteobacteria</taxon>
        <taxon>Rhodospirillales</taxon>
        <taxon>Rhodovibrionaceae</taxon>
        <taxon>Limimonas</taxon>
    </lineage>
</organism>
<dbReference type="SUPFAM" id="SSF53850">
    <property type="entry name" value="Periplasmic binding protein-like II"/>
    <property type="match status" value="1"/>
</dbReference>
<dbReference type="Pfam" id="PF00497">
    <property type="entry name" value="SBP_bac_3"/>
    <property type="match status" value="1"/>
</dbReference>
<gene>
    <name evidence="2" type="ORF">SAMN05216241_11313</name>
</gene>
<dbReference type="OrthoDB" id="7857781at2"/>
<accession>A0A1G7UA00</accession>
<dbReference type="InterPro" id="IPR001638">
    <property type="entry name" value="Solute-binding_3/MltF_N"/>
</dbReference>
<dbReference type="Proteomes" id="UP000199415">
    <property type="component" value="Unassembled WGS sequence"/>
</dbReference>
<dbReference type="PROSITE" id="PS51318">
    <property type="entry name" value="TAT"/>
    <property type="match status" value="1"/>
</dbReference>
<protein>
    <submittedName>
        <fullName evidence="2">Amino acid ABC transporter substrate-binding protein, PAAT family</fullName>
    </submittedName>
</protein>
<evidence type="ECO:0000313" key="2">
    <source>
        <dbReference type="EMBL" id="SDG44277.1"/>
    </source>
</evidence>
<sequence>MTSGPTKSVRRLLRGAGAVLAVAALLGTGAPVQAKDLKILSAHLPPYSMKGEDKQGFVAEVAQEIAERVGNPTKLHYASWSRVYKTIQNKPNRLLAPIARTPQREDKLSWVVPVFPDRMVLLTYGDDAEKLSLQEAAKQGIVGVQQDSLMHELAKKRGIKSKNLDVSGDLTSIARKFAAGRIDAWLSLESLAVFSMKEQGLDTDPMKVGETISEFTVYIGGSPGLSDKVKQRWRDAFEAMKKDGTYEEIMAKYGA</sequence>
<dbReference type="SMART" id="SM00062">
    <property type="entry name" value="PBPb"/>
    <property type="match status" value="1"/>
</dbReference>
<dbReference type="PANTHER" id="PTHR38834:SF3">
    <property type="entry name" value="SOLUTE-BINDING PROTEIN FAMILY 3_N-TERMINAL DOMAIN-CONTAINING PROTEIN"/>
    <property type="match status" value="1"/>
</dbReference>
<keyword evidence="3" id="KW-1185">Reference proteome</keyword>
<evidence type="ECO:0000259" key="1">
    <source>
        <dbReference type="SMART" id="SM00062"/>
    </source>
</evidence>